<keyword evidence="2" id="KW-0963">Cytoplasm</keyword>
<dbReference type="NCBIfam" id="TIGR00090">
    <property type="entry name" value="rsfS_iojap_ybeB"/>
    <property type="match status" value="1"/>
</dbReference>
<organism evidence="3 4">
    <name type="scientific">Saccharicrinis carchari</name>
    <dbReference type="NCBI Taxonomy" id="1168039"/>
    <lineage>
        <taxon>Bacteria</taxon>
        <taxon>Pseudomonadati</taxon>
        <taxon>Bacteroidota</taxon>
        <taxon>Bacteroidia</taxon>
        <taxon>Marinilabiliales</taxon>
        <taxon>Marinilabiliaceae</taxon>
        <taxon>Saccharicrinis</taxon>
    </lineage>
</organism>
<dbReference type="GO" id="GO:0090071">
    <property type="term" value="P:negative regulation of ribosome biogenesis"/>
    <property type="evidence" value="ECO:0007669"/>
    <property type="project" value="UniProtKB-UniRule"/>
</dbReference>
<name>A0A521EU19_SACCC</name>
<evidence type="ECO:0000313" key="3">
    <source>
        <dbReference type="EMBL" id="SMO87399.1"/>
    </source>
</evidence>
<comment type="similarity">
    <text evidence="1 2">Belongs to the Iojap/RsfS family.</text>
</comment>
<accession>A0A521EU19</accession>
<dbReference type="OrthoDB" id="9793681at2"/>
<dbReference type="PANTHER" id="PTHR21043:SF0">
    <property type="entry name" value="MITOCHONDRIAL ASSEMBLY OF RIBOSOMAL LARGE SUBUNIT PROTEIN 1"/>
    <property type="match status" value="1"/>
</dbReference>
<comment type="subunit">
    <text evidence="2">Interacts with ribosomal protein uL14 (rplN).</text>
</comment>
<keyword evidence="2" id="KW-0810">Translation regulation</keyword>
<dbReference type="InterPro" id="IPR004394">
    <property type="entry name" value="Iojap/RsfS/C7orf30"/>
</dbReference>
<dbReference type="InterPro" id="IPR043519">
    <property type="entry name" value="NT_sf"/>
</dbReference>
<dbReference type="GO" id="GO:0042256">
    <property type="term" value="P:cytosolic ribosome assembly"/>
    <property type="evidence" value="ECO:0007669"/>
    <property type="project" value="UniProtKB-UniRule"/>
</dbReference>
<sequence>MTEQENKLTEQLVDAVVGGIQEQKGTNIAILDMRKIEGSICQYFIICDGGSNTQVDAISDSVYDYVSKKLDQKPYHIEGKENAEWVLVDYVDVVVHIFQQPTRAFYNLEGLWADAKRTNIENLF</sequence>
<evidence type="ECO:0000256" key="1">
    <source>
        <dbReference type="ARBA" id="ARBA00010574"/>
    </source>
</evidence>
<gene>
    <name evidence="2" type="primary">rsfS</name>
    <name evidence="3" type="ORF">SAMN06265379_11139</name>
</gene>
<keyword evidence="4" id="KW-1185">Reference proteome</keyword>
<evidence type="ECO:0000313" key="4">
    <source>
        <dbReference type="Proteomes" id="UP000319040"/>
    </source>
</evidence>
<dbReference type="Pfam" id="PF02410">
    <property type="entry name" value="RsfS"/>
    <property type="match status" value="1"/>
</dbReference>
<proteinExistence type="inferred from homology"/>
<dbReference type="AlphaFoldDB" id="A0A521EU19"/>
<keyword evidence="2" id="KW-0678">Repressor</keyword>
<dbReference type="SUPFAM" id="SSF81301">
    <property type="entry name" value="Nucleotidyltransferase"/>
    <property type="match status" value="1"/>
</dbReference>
<dbReference type="GO" id="GO:0005737">
    <property type="term" value="C:cytoplasm"/>
    <property type="evidence" value="ECO:0007669"/>
    <property type="project" value="UniProtKB-SubCell"/>
</dbReference>
<comment type="subcellular location">
    <subcellularLocation>
        <location evidence="2">Cytoplasm</location>
    </subcellularLocation>
</comment>
<dbReference type="Gene3D" id="3.30.460.10">
    <property type="entry name" value="Beta Polymerase, domain 2"/>
    <property type="match status" value="1"/>
</dbReference>
<protein>
    <recommendedName>
        <fullName evidence="2">Ribosomal silencing factor RsfS</fullName>
    </recommendedName>
</protein>
<dbReference type="GO" id="GO:0043023">
    <property type="term" value="F:ribosomal large subunit binding"/>
    <property type="evidence" value="ECO:0007669"/>
    <property type="project" value="TreeGrafter"/>
</dbReference>
<dbReference type="HAMAP" id="MF_01477">
    <property type="entry name" value="Iojap_RsfS"/>
    <property type="match status" value="1"/>
</dbReference>
<dbReference type="RefSeq" id="WP_142534486.1">
    <property type="nucleotide sequence ID" value="NZ_FXTB01000011.1"/>
</dbReference>
<evidence type="ECO:0000256" key="2">
    <source>
        <dbReference type="HAMAP-Rule" id="MF_01477"/>
    </source>
</evidence>
<dbReference type="GO" id="GO:0017148">
    <property type="term" value="P:negative regulation of translation"/>
    <property type="evidence" value="ECO:0007669"/>
    <property type="project" value="UniProtKB-UniRule"/>
</dbReference>
<reference evidence="3 4" key="1">
    <citation type="submission" date="2017-05" db="EMBL/GenBank/DDBJ databases">
        <authorList>
            <person name="Varghese N."/>
            <person name="Submissions S."/>
        </authorList>
    </citation>
    <scope>NUCLEOTIDE SEQUENCE [LARGE SCALE GENOMIC DNA]</scope>
    <source>
        <strain evidence="3 4">DSM 27040</strain>
    </source>
</reference>
<dbReference type="EMBL" id="FXTB01000011">
    <property type="protein sequence ID" value="SMO87399.1"/>
    <property type="molecule type" value="Genomic_DNA"/>
</dbReference>
<comment type="function">
    <text evidence="2">Functions as a ribosomal silencing factor. Interacts with ribosomal protein uL14 (rplN), blocking formation of intersubunit bridge B8. Prevents association of the 30S and 50S ribosomal subunits and the formation of functional ribosomes, thus repressing translation.</text>
</comment>
<dbReference type="PANTHER" id="PTHR21043">
    <property type="entry name" value="IOJAP SUPERFAMILY ORTHOLOG"/>
    <property type="match status" value="1"/>
</dbReference>
<dbReference type="Proteomes" id="UP000319040">
    <property type="component" value="Unassembled WGS sequence"/>
</dbReference>